<keyword evidence="3" id="KW-1185">Reference proteome</keyword>
<evidence type="ECO:0000313" key="2">
    <source>
        <dbReference type="EMBL" id="KAJ7084768.1"/>
    </source>
</evidence>
<comment type="caution">
    <text evidence="2">The sequence shown here is derived from an EMBL/GenBank/DDBJ whole genome shotgun (WGS) entry which is preliminary data.</text>
</comment>
<dbReference type="AlphaFoldDB" id="A0AAD6TZ87"/>
<dbReference type="EMBL" id="JARJCN010000036">
    <property type="protein sequence ID" value="KAJ7084768.1"/>
    <property type="molecule type" value="Genomic_DNA"/>
</dbReference>
<evidence type="ECO:0000313" key="3">
    <source>
        <dbReference type="Proteomes" id="UP001222325"/>
    </source>
</evidence>
<feature type="region of interest" description="Disordered" evidence="1">
    <location>
        <begin position="1"/>
        <end position="103"/>
    </location>
</feature>
<sequence length="193" mass="22216">MTSLQVPAMTRTSPHLNDTSLQTEGPESDQERLARAGFYFRAPRPRVASPKSTAAQLAAARRYRKANRDEEREKARTRMARRREAAKGTPEEETLKLAGQAASARYRARNTGLLALRQRARRDNAYCESHGWDAFADKHERRRVATLRRESEREEAREAALARAEEQEEWAARRREEEAELEEAELEEPIAWA</sequence>
<feature type="compositionally biased region" description="Basic and acidic residues" evidence="1">
    <location>
        <begin position="66"/>
        <end position="95"/>
    </location>
</feature>
<feature type="compositionally biased region" description="Polar residues" evidence="1">
    <location>
        <begin position="1"/>
        <end position="25"/>
    </location>
</feature>
<feature type="region of interest" description="Disordered" evidence="1">
    <location>
        <begin position="174"/>
        <end position="193"/>
    </location>
</feature>
<feature type="compositionally biased region" description="Acidic residues" evidence="1">
    <location>
        <begin position="178"/>
        <end position="193"/>
    </location>
</feature>
<evidence type="ECO:0000256" key="1">
    <source>
        <dbReference type="SAM" id="MobiDB-lite"/>
    </source>
</evidence>
<accession>A0AAD6TZ87</accession>
<dbReference type="Proteomes" id="UP001222325">
    <property type="component" value="Unassembled WGS sequence"/>
</dbReference>
<name>A0AAD6TZ87_9AGAR</name>
<gene>
    <name evidence="2" type="ORF">B0H15DRAFT_802172</name>
</gene>
<organism evidence="2 3">
    <name type="scientific">Mycena belliarum</name>
    <dbReference type="NCBI Taxonomy" id="1033014"/>
    <lineage>
        <taxon>Eukaryota</taxon>
        <taxon>Fungi</taxon>
        <taxon>Dikarya</taxon>
        <taxon>Basidiomycota</taxon>
        <taxon>Agaricomycotina</taxon>
        <taxon>Agaricomycetes</taxon>
        <taxon>Agaricomycetidae</taxon>
        <taxon>Agaricales</taxon>
        <taxon>Marasmiineae</taxon>
        <taxon>Mycenaceae</taxon>
        <taxon>Mycena</taxon>
    </lineage>
</organism>
<protein>
    <submittedName>
        <fullName evidence="2">Uncharacterized protein</fullName>
    </submittedName>
</protein>
<proteinExistence type="predicted"/>
<reference evidence="2" key="1">
    <citation type="submission" date="2023-03" db="EMBL/GenBank/DDBJ databases">
        <title>Massive genome expansion in bonnet fungi (Mycena s.s.) driven by repeated elements and novel gene families across ecological guilds.</title>
        <authorList>
            <consortium name="Lawrence Berkeley National Laboratory"/>
            <person name="Harder C.B."/>
            <person name="Miyauchi S."/>
            <person name="Viragh M."/>
            <person name="Kuo A."/>
            <person name="Thoen E."/>
            <person name="Andreopoulos B."/>
            <person name="Lu D."/>
            <person name="Skrede I."/>
            <person name="Drula E."/>
            <person name="Henrissat B."/>
            <person name="Morin E."/>
            <person name="Kohler A."/>
            <person name="Barry K."/>
            <person name="LaButti K."/>
            <person name="Morin E."/>
            <person name="Salamov A."/>
            <person name="Lipzen A."/>
            <person name="Mereny Z."/>
            <person name="Hegedus B."/>
            <person name="Baldrian P."/>
            <person name="Stursova M."/>
            <person name="Weitz H."/>
            <person name="Taylor A."/>
            <person name="Grigoriev I.V."/>
            <person name="Nagy L.G."/>
            <person name="Martin F."/>
            <person name="Kauserud H."/>
        </authorList>
    </citation>
    <scope>NUCLEOTIDE SEQUENCE</scope>
    <source>
        <strain evidence="2">CBHHK173m</strain>
    </source>
</reference>